<comment type="caution">
    <text evidence="3">The sequence shown here is derived from an EMBL/GenBank/DDBJ whole genome shotgun (WGS) entry which is preliminary data.</text>
</comment>
<dbReference type="InterPro" id="IPR029058">
    <property type="entry name" value="AB_hydrolase_fold"/>
</dbReference>
<dbReference type="PROSITE" id="PS50004">
    <property type="entry name" value="C2"/>
    <property type="match status" value="1"/>
</dbReference>
<evidence type="ECO:0000259" key="2">
    <source>
        <dbReference type="PROSITE" id="PS50004"/>
    </source>
</evidence>
<dbReference type="Gene3D" id="3.40.50.1820">
    <property type="entry name" value="alpha/beta hydrolase"/>
    <property type="match status" value="1"/>
</dbReference>
<dbReference type="CDD" id="cd00030">
    <property type="entry name" value="C2"/>
    <property type="match status" value="1"/>
</dbReference>
<dbReference type="Pfam" id="PF01764">
    <property type="entry name" value="Lipase_3"/>
    <property type="match status" value="1"/>
</dbReference>
<evidence type="ECO:0000313" key="4">
    <source>
        <dbReference type="Proteomes" id="UP001230188"/>
    </source>
</evidence>
<protein>
    <recommendedName>
        <fullName evidence="2">C2 domain-containing protein</fullName>
    </recommendedName>
</protein>
<dbReference type="InterPro" id="IPR002921">
    <property type="entry name" value="Fungal_lipase-type"/>
</dbReference>
<dbReference type="InterPro" id="IPR035892">
    <property type="entry name" value="C2_domain_sf"/>
</dbReference>
<feature type="domain" description="C2" evidence="2">
    <location>
        <begin position="161"/>
        <end position="304"/>
    </location>
</feature>
<dbReference type="InterPro" id="IPR000008">
    <property type="entry name" value="C2_dom"/>
</dbReference>
<dbReference type="SUPFAM" id="SSF49562">
    <property type="entry name" value="C2 domain (Calcium/lipid-binding domain, CaLB)"/>
    <property type="match status" value="1"/>
</dbReference>
<organism evidence="3 4">
    <name type="scientific">Chrysophaeum taylorii</name>
    <dbReference type="NCBI Taxonomy" id="2483200"/>
    <lineage>
        <taxon>Eukaryota</taxon>
        <taxon>Sar</taxon>
        <taxon>Stramenopiles</taxon>
        <taxon>Ochrophyta</taxon>
        <taxon>Pelagophyceae</taxon>
        <taxon>Pelagomonadales</taxon>
        <taxon>Pelagomonadaceae</taxon>
        <taxon>Chrysophaeum</taxon>
    </lineage>
</organism>
<reference evidence="3" key="1">
    <citation type="submission" date="2023-01" db="EMBL/GenBank/DDBJ databases">
        <title>Metagenome sequencing of chrysophaentin producing Chrysophaeum taylorii.</title>
        <authorList>
            <person name="Davison J."/>
            <person name="Bewley C."/>
        </authorList>
    </citation>
    <scope>NUCLEOTIDE SEQUENCE</scope>
    <source>
        <strain evidence="3">NIES-1699</strain>
    </source>
</reference>
<dbReference type="PANTHER" id="PTHR47759">
    <property type="entry name" value="OS04G0509100 PROTEIN"/>
    <property type="match status" value="1"/>
</dbReference>
<dbReference type="Pfam" id="PF00168">
    <property type="entry name" value="C2"/>
    <property type="match status" value="1"/>
</dbReference>
<dbReference type="GO" id="GO:0006629">
    <property type="term" value="P:lipid metabolic process"/>
    <property type="evidence" value="ECO:0007669"/>
    <property type="project" value="InterPro"/>
</dbReference>
<dbReference type="EMBL" id="JAQMWT010000445">
    <property type="protein sequence ID" value="KAJ8601183.1"/>
    <property type="molecule type" value="Genomic_DNA"/>
</dbReference>
<dbReference type="SMART" id="SM00239">
    <property type="entry name" value="C2"/>
    <property type="match status" value="1"/>
</dbReference>
<accession>A0AAD7XJ00</accession>
<name>A0AAD7XJ00_9STRA</name>
<keyword evidence="4" id="KW-1185">Reference proteome</keyword>
<evidence type="ECO:0000313" key="3">
    <source>
        <dbReference type="EMBL" id="KAJ8601183.1"/>
    </source>
</evidence>
<dbReference type="Gene3D" id="2.60.40.150">
    <property type="entry name" value="C2 domain"/>
    <property type="match status" value="1"/>
</dbReference>
<evidence type="ECO:0000256" key="1">
    <source>
        <dbReference type="SAM" id="MobiDB-lite"/>
    </source>
</evidence>
<dbReference type="PANTHER" id="PTHR47759:SF2">
    <property type="entry name" value="TRIGLYCERIDE LIPASE"/>
    <property type="match status" value="1"/>
</dbReference>
<feature type="region of interest" description="Disordered" evidence="1">
    <location>
        <begin position="1"/>
        <end position="22"/>
    </location>
</feature>
<dbReference type="CDD" id="cd00519">
    <property type="entry name" value="Lipase_3"/>
    <property type="match status" value="1"/>
</dbReference>
<proteinExistence type="predicted"/>
<dbReference type="AlphaFoldDB" id="A0AAD7XJ00"/>
<dbReference type="SUPFAM" id="SSF53474">
    <property type="entry name" value="alpha/beta-Hydrolases"/>
    <property type="match status" value="1"/>
</dbReference>
<gene>
    <name evidence="3" type="ORF">CTAYLR_009916</name>
</gene>
<sequence length="781" mass="84783">MEASPLLEEPATPGRRRPEGLEDAHHLGVALRARELGRVPLPDPPYPRETPRRFRRFITHVVRKMRWWFLPAVVHAFVVPRGAGPLSKRGAQESDLSELSRRELEELVRALRADNEALRRRAPRDPVTNAFDLDEASVFAGFAFESYNAPLGARWERGADGCDVAFSSARFVRACYRGAIVARVVEARGLPDQRDLSEVALTGGKSDPYVRLAVIESSRSDEYLTKRAGNATDVARTTTIWRKGENEVVRWPEDETYCLFVRDPSIARLAITVMDEDVQEDDVLGAAELELESIARREGAWRGAVDLKADSESQMFDTGAGLAGAAAAAIAGAATAGVAAVAIAAAAAAAKAKERRGSLEIELEYFPFDTDADVARLAPSLANTTTTTTTKGASPGVDWSLLGVRREYEPLFFVDHRRTGTQAGAWRDASRRTLLVAFRGTSEPRDIVTDASAAMTPFARAADRQTDGYESVPFAVGDPRVHAGFRGALDSISQRLKQLLKLAGDDDKDEPWHLELTGHSLGGALATLFALDVADGVDPDRALPIRARVGRPWFFDILGAQEATPPNVDLVRLASLTLITFGAPRAGDLAFSRALDARVPNHFRVVNGQDVVARLPRGFAYAHAGRTVLVNEGPEETSLWVEGQDMGECPLKLADSARSFVSSPLEKGSALMSIIDKSSSYDDEDNNTAAAAWNPFATTFDVARRFRDLALDEISKSPAQLAALAGVDPTYADIELKLLAALSSGDAIKHHLEPAYFAAMTRATSESPPDLRKTPALPPFD</sequence>
<dbReference type="Proteomes" id="UP001230188">
    <property type="component" value="Unassembled WGS sequence"/>
</dbReference>